<protein>
    <submittedName>
        <fullName evidence="1">Uncharacterized protein</fullName>
    </submittedName>
</protein>
<accession>A0ACC2V625</accession>
<name>A0ACC2V625_9TREE</name>
<dbReference type="EMBL" id="JASBWS010000140">
    <property type="protein sequence ID" value="KAJ9094306.1"/>
    <property type="molecule type" value="Genomic_DNA"/>
</dbReference>
<proteinExistence type="predicted"/>
<comment type="caution">
    <text evidence="1">The sequence shown here is derived from an EMBL/GenBank/DDBJ whole genome shotgun (WGS) entry which is preliminary data.</text>
</comment>
<dbReference type="Proteomes" id="UP001230649">
    <property type="component" value="Unassembled WGS sequence"/>
</dbReference>
<keyword evidence="2" id="KW-1185">Reference proteome</keyword>
<gene>
    <name evidence="1" type="ORF">QFC20_006934</name>
</gene>
<sequence>MSELSTAALLEQFAFERVLSSSTSTPSVYLLGTISGQKAIVHVLKINFDIPEQVDDGEAREKARTAVKEVVAFSKVVPIEDNDIYRWAQAWWPADRSSPDVKLTLIYPATDVHIRKYETQKRVMVEETPEVYASVVRPYIESMPASRIQWVYNILNHEKEADRILYEDPHPETGFLILPDLKWDRKTISTLDLSPQYLSAIVFDKSIRSLRDLEKRHLPLLLNIKNSSEDVVKRNFGLEPNQVRLFVHYQPSYYHFHVHIVALENEGYVGLSVGKAHLLTDLISLLSLSDDSGPSLLQEMTFAYTLGQEDGLFRAYKEAKAIA</sequence>
<evidence type="ECO:0000313" key="2">
    <source>
        <dbReference type="Proteomes" id="UP001230649"/>
    </source>
</evidence>
<reference evidence="1" key="1">
    <citation type="submission" date="2023-04" db="EMBL/GenBank/DDBJ databases">
        <title>Draft Genome sequencing of Naganishia species isolated from polar environments using Oxford Nanopore Technology.</title>
        <authorList>
            <person name="Leo P."/>
            <person name="Venkateswaran K."/>
        </authorList>
    </citation>
    <scope>NUCLEOTIDE SEQUENCE</scope>
    <source>
        <strain evidence="1">MNA-CCFEE 5262</strain>
    </source>
</reference>
<organism evidence="1 2">
    <name type="scientific">Naganishia adeliensis</name>
    <dbReference type="NCBI Taxonomy" id="92952"/>
    <lineage>
        <taxon>Eukaryota</taxon>
        <taxon>Fungi</taxon>
        <taxon>Dikarya</taxon>
        <taxon>Basidiomycota</taxon>
        <taxon>Agaricomycotina</taxon>
        <taxon>Tremellomycetes</taxon>
        <taxon>Filobasidiales</taxon>
        <taxon>Filobasidiaceae</taxon>
        <taxon>Naganishia</taxon>
    </lineage>
</organism>
<evidence type="ECO:0000313" key="1">
    <source>
        <dbReference type="EMBL" id="KAJ9094306.1"/>
    </source>
</evidence>